<reference evidence="1" key="2">
    <citation type="submission" date="2022-12" db="EMBL/GenBank/DDBJ databases">
        <authorList>
            <person name="Dechsakulwatana C."/>
            <person name="Rungsihiranrut A."/>
            <person name="Muangchinda C."/>
            <person name="Ningthoujam R."/>
            <person name="Klankeo P."/>
            <person name="Pinyakong O."/>
        </authorList>
    </citation>
    <scope>NUCLEOTIDE SEQUENCE</scope>
    <source>
        <strain evidence="1">TL01-2</strain>
    </source>
</reference>
<sequence>MNNKQNKLSDFTKKEIEKIQSHKGNTFNSPVTKNSFNFWSLDAEAVYPNSQEMQDAFNKKKQKVLKKRNNL</sequence>
<proteinExistence type="predicted"/>
<dbReference type="EMBL" id="JAPTGD010000002">
    <property type="protein sequence ID" value="MDU9694065.1"/>
    <property type="molecule type" value="Genomic_DNA"/>
</dbReference>
<evidence type="ECO:0000313" key="1">
    <source>
        <dbReference type="EMBL" id="MDU9694065.1"/>
    </source>
</evidence>
<dbReference type="Proteomes" id="UP001269400">
    <property type="component" value="Unassembled WGS sequence"/>
</dbReference>
<dbReference type="RefSeq" id="WP_316911281.1">
    <property type="nucleotide sequence ID" value="NZ_JAPTGD010000002.1"/>
</dbReference>
<gene>
    <name evidence="1" type="ORF">O0Q50_23055</name>
</gene>
<organism evidence="1 2">
    <name type="scientific">Priestia aryabhattai</name>
    <name type="common">Bacillus aryabhattai</name>
    <dbReference type="NCBI Taxonomy" id="412384"/>
    <lineage>
        <taxon>Bacteria</taxon>
        <taxon>Bacillati</taxon>
        <taxon>Bacillota</taxon>
        <taxon>Bacilli</taxon>
        <taxon>Bacillales</taxon>
        <taxon>Bacillaceae</taxon>
        <taxon>Priestia</taxon>
    </lineage>
</organism>
<name>A0AAX6NEY8_PRIAR</name>
<dbReference type="AlphaFoldDB" id="A0AAX6NEY8"/>
<evidence type="ECO:0000313" key="2">
    <source>
        <dbReference type="Proteomes" id="UP001269400"/>
    </source>
</evidence>
<reference evidence="1" key="1">
    <citation type="journal article" date="2022" name="J Environ Chem Eng">
        <title>Biodegradation of petroleum oil using a constructed nonpathogenic and heavy metal-tolerant bacterial consortium isolated from marine sponges.</title>
        <authorList>
            <person name="Dechsakulwatana C."/>
            <person name="Rungsihiranrut A."/>
            <person name="Muangchinda C."/>
            <person name="Ningthoujam R."/>
            <person name="Klankeo P."/>
            <person name="Pinyakong O."/>
        </authorList>
    </citation>
    <scope>NUCLEOTIDE SEQUENCE</scope>
    <source>
        <strain evidence="1">TL01-2</strain>
    </source>
</reference>
<accession>A0AAX6NEY8</accession>
<protein>
    <submittedName>
        <fullName evidence="1">Uncharacterized protein</fullName>
    </submittedName>
</protein>
<comment type="caution">
    <text evidence="1">The sequence shown here is derived from an EMBL/GenBank/DDBJ whole genome shotgun (WGS) entry which is preliminary data.</text>
</comment>